<dbReference type="Proteomes" id="UP001054945">
    <property type="component" value="Unassembled WGS sequence"/>
</dbReference>
<gene>
    <name evidence="1" type="ORF">CEXT_649991</name>
</gene>
<name>A0AAV4TMW1_CAEEX</name>
<dbReference type="AlphaFoldDB" id="A0AAV4TMW1"/>
<proteinExistence type="predicted"/>
<keyword evidence="2" id="KW-1185">Reference proteome</keyword>
<evidence type="ECO:0000313" key="2">
    <source>
        <dbReference type="Proteomes" id="UP001054945"/>
    </source>
</evidence>
<protein>
    <submittedName>
        <fullName evidence="1">Uncharacterized protein</fullName>
    </submittedName>
</protein>
<sequence length="80" mass="8977">MQQKKKSGPILSSKDARSEFSLSLKRSAQLRGVGELSPEKLCLTRFPFKATGRNQLDHSMEQHQEALLCLADELSLCFLV</sequence>
<evidence type="ECO:0000313" key="1">
    <source>
        <dbReference type="EMBL" id="GIY47404.1"/>
    </source>
</evidence>
<comment type="caution">
    <text evidence="1">The sequence shown here is derived from an EMBL/GenBank/DDBJ whole genome shotgun (WGS) entry which is preliminary data.</text>
</comment>
<reference evidence="1 2" key="1">
    <citation type="submission" date="2021-06" db="EMBL/GenBank/DDBJ databases">
        <title>Caerostris extrusa draft genome.</title>
        <authorList>
            <person name="Kono N."/>
            <person name="Arakawa K."/>
        </authorList>
    </citation>
    <scope>NUCLEOTIDE SEQUENCE [LARGE SCALE GENOMIC DNA]</scope>
</reference>
<accession>A0AAV4TMW1</accession>
<organism evidence="1 2">
    <name type="scientific">Caerostris extrusa</name>
    <name type="common">Bark spider</name>
    <name type="synonym">Caerostris bankana</name>
    <dbReference type="NCBI Taxonomy" id="172846"/>
    <lineage>
        <taxon>Eukaryota</taxon>
        <taxon>Metazoa</taxon>
        <taxon>Ecdysozoa</taxon>
        <taxon>Arthropoda</taxon>
        <taxon>Chelicerata</taxon>
        <taxon>Arachnida</taxon>
        <taxon>Araneae</taxon>
        <taxon>Araneomorphae</taxon>
        <taxon>Entelegynae</taxon>
        <taxon>Araneoidea</taxon>
        <taxon>Araneidae</taxon>
        <taxon>Caerostris</taxon>
    </lineage>
</organism>
<dbReference type="EMBL" id="BPLR01011573">
    <property type="protein sequence ID" value="GIY47404.1"/>
    <property type="molecule type" value="Genomic_DNA"/>
</dbReference>